<name>A0A0R3TI22_RODNA</name>
<dbReference type="AlphaFoldDB" id="A0A0R3TI22"/>
<organism evidence="4">
    <name type="scientific">Rodentolepis nana</name>
    <name type="common">Dwarf tapeworm</name>
    <name type="synonym">Hymenolepis nana</name>
    <dbReference type="NCBI Taxonomy" id="102285"/>
    <lineage>
        <taxon>Eukaryota</taxon>
        <taxon>Metazoa</taxon>
        <taxon>Spiralia</taxon>
        <taxon>Lophotrochozoa</taxon>
        <taxon>Platyhelminthes</taxon>
        <taxon>Cestoda</taxon>
        <taxon>Eucestoda</taxon>
        <taxon>Cyclophyllidea</taxon>
        <taxon>Hymenolepididae</taxon>
        <taxon>Rodentolepis</taxon>
    </lineage>
</organism>
<reference evidence="4" key="1">
    <citation type="submission" date="2017-02" db="UniProtKB">
        <authorList>
            <consortium name="WormBaseParasite"/>
        </authorList>
    </citation>
    <scope>IDENTIFICATION</scope>
</reference>
<evidence type="ECO:0000313" key="4">
    <source>
        <dbReference type="WBParaSite" id="HNAJ_0000671301-mRNA-1"/>
    </source>
</evidence>
<dbReference type="Proteomes" id="UP000278807">
    <property type="component" value="Unassembled WGS sequence"/>
</dbReference>
<dbReference type="WBParaSite" id="HNAJ_0000671301-mRNA-1">
    <property type="protein sequence ID" value="HNAJ_0000671301-mRNA-1"/>
    <property type="gene ID" value="HNAJ_0000671301"/>
</dbReference>
<protein>
    <submittedName>
        <fullName evidence="4">IBB domain-containing protein</fullName>
    </submittedName>
</protein>
<feature type="region of interest" description="Disordered" evidence="1">
    <location>
        <begin position="1"/>
        <end position="20"/>
    </location>
</feature>
<reference evidence="2 3" key="2">
    <citation type="submission" date="2018-11" db="EMBL/GenBank/DDBJ databases">
        <authorList>
            <consortium name="Pathogen Informatics"/>
        </authorList>
    </citation>
    <scope>NUCLEOTIDE SEQUENCE [LARGE SCALE GENOMIC DNA]</scope>
</reference>
<evidence type="ECO:0000313" key="2">
    <source>
        <dbReference type="EMBL" id="VDO02569.1"/>
    </source>
</evidence>
<proteinExistence type="predicted"/>
<keyword evidence="3" id="KW-1185">Reference proteome</keyword>
<accession>A0A0R3TI22</accession>
<evidence type="ECO:0000256" key="1">
    <source>
        <dbReference type="SAM" id="MobiDB-lite"/>
    </source>
</evidence>
<sequence length="46" mass="5293">MKESSRGESDREDNTEEDRLRRRALESLRRKKAVAIASSDDVSDRA</sequence>
<gene>
    <name evidence="2" type="ORF">HNAJ_LOCUS6709</name>
</gene>
<evidence type="ECO:0000313" key="3">
    <source>
        <dbReference type="Proteomes" id="UP000278807"/>
    </source>
</evidence>
<dbReference type="EMBL" id="UZAE01008051">
    <property type="protein sequence ID" value="VDO02569.1"/>
    <property type="molecule type" value="Genomic_DNA"/>
</dbReference>